<dbReference type="InterPro" id="IPR036195">
    <property type="entry name" value="AbfB_ABD_sf"/>
</dbReference>
<evidence type="ECO:0000259" key="1">
    <source>
        <dbReference type="Pfam" id="PF05270"/>
    </source>
</evidence>
<sequence>MSENPSLSRRALLGRNRLKSYNHPARYVRHADHAGRIDEYPIEPYKDSLWTLVPGLTDGSGVSFQSVNYPTRYLRHYNYTLQRDAHDGTSTFAADATFSRTAGLADASWISFQSYNNPTRYLRHSNHVLRIDPISTTTDRQDATFRVGY</sequence>
<dbReference type="Gene3D" id="2.80.10.50">
    <property type="match status" value="1"/>
</dbReference>
<organism evidence="2 3">
    <name type="scientific">Streptomyces griseoruber</name>
    <dbReference type="NCBI Taxonomy" id="1943"/>
    <lineage>
        <taxon>Bacteria</taxon>
        <taxon>Bacillati</taxon>
        <taxon>Actinomycetota</taxon>
        <taxon>Actinomycetes</taxon>
        <taxon>Kitasatosporales</taxon>
        <taxon>Streptomycetaceae</taxon>
        <taxon>Streptomyces</taxon>
    </lineage>
</organism>
<dbReference type="AlphaFoldDB" id="A0A101SMV5"/>
<dbReference type="InterPro" id="IPR007934">
    <property type="entry name" value="AbfB_ABD"/>
</dbReference>
<dbReference type="STRING" id="1943.AQJ64_37560"/>
<dbReference type="CDD" id="cd23399">
    <property type="entry name" value="beta-trefoil_ABD_ABFB"/>
    <property type="match status" value="1"/>
</dbReference>
<dbReference type="Proteomes" id="UP000052982">
    <property type="component" value="Unassembled WGS sequence"/>
</dbReference>
<dbReference type="EMBL" id="LMWW01000065">
    <property type="protein sequence ID" value="KUN76667.1"/>
    <property type="molecule type" value="Genomic_DNA"/>
</dbReference>
<keyword evidence="3" id="KW-1185">Reference proteome</keyword>
<accession>A0A101SMV5</accession>
<reference evidence="2 3" key="1">
    <citation type="submission" date="2015-10" db="EMBL/GenBank/DDBJ databases">
        <title>Draft genome sequence of Streptomyces griseoruber DSM 40281, type strain for the species Streptomyces griseoruber.</title>
        <authorList>
            <person name="Ruckert C."/>
            <person name="Winkler A."/>
            <person name="Kalinowski J."/>
            <person name="Kampfer P."/>
            <person name="Glaeser S."/>
        </authorList>
    </citation>
    <scope>NUCLEOTIDE SEQUENCE [LARGE SCALE GENOMIC DNA]</scope>
    <source>
        <strain evidence="2 3">DSM 40281</strain>
    </source>
</reference>
<proteinExistence type="predicted"/>
<dbReference type="Pfam" id="PF05270">
    <property type="entry name" value="AbfB"/>
    <property type="match status" value="1"/>
</dbReference>
<name>A0A101SMV5_9ACTN</name>
<feature type="domain" description="Alpha-L-arabinofuranosidase B arabinose-binding" evidence="1">
    <location>
        <begin position="17"/>
        <end position="147"/>
    </location>
</feature>
<gene>
    <name evidence="2" type="ORF">AQJ64_37560</name>
</gene>
<dbReference type="GO" id="GO:0046556">
    <property type="term" value="F:alpha-L-arabinofuranosidase activity"/>
    <property type="evidence" value="ECO:0007669"/>
    <property type="project" value="InterPro"/>
</dbReference>
<dbReference type="GO" id="GO:0046373">
    <property type="term" value="P:L-arabinose metabolic process"/>
    <property type="evidence" value="ECO:0007669"/>
    <property type="project" value="InterPro"/>
</dbReference>
<comment type="caution">
    <text evidence="2">The sequence shown here is derived from an EMBL/GenBank/DDBJ whole genome shotgun (WGS) entry which is preliminary data.</text>
</comment>
<evidence type="ECO:0000313" key="2">
    <source>
        <dbReference type="EMBL" id="KUN76667.1"/>
    </source>
</evidence>
<dbReference type="SUPFAM" id="SSF110221">
    <property type="entry name" value="AbfB domain"/>
    <property type="match status" value="1"/>
</dbReference>
<protein>
    <recommendedName>
        <fullName evidence="1">Alpha-L-arabinofuranosidase B arabinose-binding domain-containing protein</fullName>
    </recommendedName>
</protein>
<evidence type="ECO:0000313" key="3">
    <source>
        <dbReference type="Proteomes" id="UP000052982"/>
    </source>
</evidence>